<dbReference type="OrthoDB" id="435754at2759"/>
<comment type="similarity">
    <text evidence="1 2">Belongs to the RNase T2 family.</text>
</comment>
<organism evidence="4 5">
    <name type="scientific">Momordica charantia</name>
    <name type="common">Bitter gourd</name>
    <name type="synonym">Balsam pear</name>
    <dbReference type="NCBI Taxonomy" id="3673"/>
    <lineage>
        <taxon>Eukaryota</taxon>
        <taxon>Viridiplantae</taxon>
        <taxon>Streptophyta</taxon>
        <taxon>Embryophyta</taxon>
        <taxon>Tracheophyta</taxon>
        <taxon>Spermatophyta</taxon>
        <taxon>Magnoliopsida</taxon>
        <taxon>eudicotyledons</taxon>
        <taxon>Gunneridae</taxon>
        <taxon>Pentapetalae</taxon>
        <taxon>rosids</taxon>
        <taxon>fabids</taxon>
        <taxon>Cucurbitales</taxon>
        <taxon>Cucurbitaceae</taxon>
        <taxon>Momordiceae</taxon>
        <taxon>Momordica</taxon>
    </lineage>
</organism>
<gene>
    <name evidence="5" type="primary">LOC111006533</name>
</gene>
<protein>
    <submittedName>
        <fullName evidence="5">Ribonuclease 1-like</fullName>
    </submittedName>
</protein>
<dbReference type="GO" id="GO:0033897">
    <property type="term" value="F:ribonuclease T2 activity"/>
    <property type="evidence" value="ECO:0007669"/>
    <property type="project" value="InterPro"/>
</dbReference>
<dbReference type="GeneID" id="111006533"/>
<evidence type="ECO:0000256" key="3">
    <source>
        <dbReference type="SAM" id="SignalP"/>
    </source>
</evidence>
<keyword evidence="4" id="KW-1185">Reference proteome</keyword>
<evidence type="ECO:0000256" key="2">
    <source>
        <dbReference type="RuleBase" id="RU004328"/>
    </source>
</evidence>
<dbReference type="Gene3D" id="3.90.730.10">
    <property type="entry name" value="Ribonuclease T2-like"/>
    <property type="match status" value="1"/>
</dbReference>
<reference evidence="5" key="1">
    <citation type="submission" date="2025-08" db="UniProtKB">
        <authorList>
            <consortium name="RefSeq"/>
        </authorList>
    </citation>
    <scope>IDENTIFICATION</scope>
    <source>
        <strain evidence="5">OHB3-1</strain>
    </source>
</reference>
<evidence type="ECO:0000256" key="1">
    <source>
        <dbReference type="ARBA" id="ARBA00007469"/>
    </source>
</evidence>
<feature type="signal peptide" evidence="3">
    <location>
        <begin position="1"/>
        <end position="25"/>
    </location>
</feature>
<dbReference type="Proteomes" id="UP000504603">
    <property type="component" value="Unplaced"/>
</dbReference>
<dbReference type="KEGG" id="mcha:111006533"/>
<dbReference type="GO" id="GO:0003723">
    <property type="term" value="F:RNA binding"/>
    <property type="evidence" value="ECO:0007669"/>
    <property type="project" value="InterPro"/>
</dbReference>
<evidence type="ECO:0000313" key="4">
    <source>
        <dbReference type="Proteomes" id="UP000504603"/>
    </source>
</evidence>
<feature type="chain" id="PRO_5026759838" evidence="3">
    <location>
        <begin position="26"/>
        <end position="247"/>
    </location>
</feature>
<accession>A0A6J1C1D3</accession>
<dbReference type="AlphaFoldDB" id="A0A6J1C1D3"/>
<dbReference type="PANTHER" id="PTHR11240:SF61">
    <property type="entry name" value="EXTRACELLULAR RIBONUCLEASE LE-LIKE ISOFORM X1"/>
    <property type="match status" value="1"/>
</dbReference>
<keyword evidence="3" id="KW-0732">Signal</keyword>
<dbReference type="InterPro" id="IPR001568">
    <property type="entry name" value="RNase_T2-like"/>
</dbReference>
<evidence type="ECO:0000313" key="5">
    <source>
        <dbReference type="RefSeq" id="XP_022134223.1"/>
    </source>
</evidence>
<dbReference type="Pfam" id="PF00445">
    <property type="entry name" value="Ribonuclease_T2"/>
    <property type="match status" value="1"/>
</dbReference>
<dbReference type="RefSeq" id="XP_022134223.1">
    <property type="nucleotide sequence ID" value="XM_022278531.1"/>
</dbReference>
<dbReference type="SUPFAM" id="SSF55895">
    <property type="entry name" value="Ribonuclease Rh-like"/>
    <property type="match status" value="1"/>
</dbReference>
<dbReference type="GO" id="GO:0006401">
    <property type="term" value="P:RNA catabolic process"/>
    <property type="evidence" value="ECO:0007669"/>
    <property type="project" value="TreeGrafter"/>
</dbReference>
<dbReference type="PANTHER" id="PTHR11240">
    <property type="entry name" value="RIBONUCLEASE T2"/>
    <property type="match status" value="1"/>
</dbReference>
<sequence length="247" mass="28269">MKIHQQTPMFLLVLLLQLLVRTISRQNIASHNSSQSLPQPVSEALLCSGNHDFFYLVQQWQVSLCNVKPCQKPARPIFSIYGFWPSSSSGTPNCKIGTTFDPSKILDLKEELDREWPSLEEEENEKEWKKEWERHGICSEPLLTEHAFFETALKLKQTYDLFNMLANKAIFPFGEVYGLENISDAIKAATGHTPQVECESYKHIPLLSNIFLCFQYTATSIDIIDCPLITRCNFQAILFPYDLFGPS</sequence>
<dbReference type="InterPro" id="IPR036430">
    <property type="entry name" value="RNase_T2-like_sf"/>
</dbReference>
<name>A0A6J1C1D3_MOMCH</name>
<dbReference type="GO" id="GO:0005576">
    <property type="term" value="C:extracellular region"/>
    <property type="evidence" value="ECO:0007669"/>
    <property type="project" value="TreeGrafter"/>
</dbReference>
<proteinExistence type="inferred from homology"/>